<dbReference type="Pfam" id="PF17807">
    <property type="entry name" value="zf-UBP_var"/>
    <property type="match status" value="1"/>
</dbReference>
<keyword evidence="4" id="KW-0645">Protease</keyword>
<evidence type="ECO:0000256" key="3">
    <source>
        <dbReference type="ARBA" id="ARBA00012759"/>
    </source>
</evidence>
<dbReference type="InterPro" id="IPR038765">
    <property type="entry name" value="Papain-like_cys_pep_sf"/>
</dbReference>
<dbReference type="GO" id="GO:0004843">
    <property type="term" value="F:cysteine-type deubiquitinase activity"/>
    <property type="evidence" value="ECO:0007669"/>
    <property type="project" value="UniProtKB-EC"/>
</dbReference>
<dbReference type="PROSITE" id="PS00972">
    <property type="entry name" value="USP_1"/>
    <property type="match status" value="1"/>
</dbReference>
<dbReference type="CDD" id="cd14383">
    <property type="entry name" value="UBA1_UBP5"/>
    <property type="match status" value="1"/>
</dbReference>
<dbReference type="PANTHER" id="PTHR34756:SF1">
    <property type="entry name" value="CELL DIVISION CYCLE-ASSOCIATED PROTEIN 3"/>
    <property type="match status" value="1"/>
</dbReference>
<evidence type="ECO:0000256" key="6">
    <source>
        <dbReference type="ARBA" id="ARBA00022737"/>
    </source>
</evidence>
<dbReference type="FunFam" id="3.90.70.10:FF:000033">
    <property type="entry name" value="Ubiquitin carboxyl-terminal hydrolase"/>
    <property type="match status" value="1"/>
</dbReference>
<dbReference type="Ensembl" id="ENSXETT00000082805">
    <property type="protein sequence ID" value="ENSXETP00000087877"/>
    <property type="gene ID" value="ENSXETG00000023925"/>
</dbReference>
<keyword evidence="7 12" id="KW-0863">Zinc-finger</keyword>
<evidence type="ECO:0000256" key="5">
    <source>
        <dbReference type="ARBA" id="ARBA00022723"/>
    </source>
</evidence>
<comment type="catalytic activity">
    <reaction evidence="1">
        <text>Thiol-dependent hydrolysis of ester, thioester, amide, peptide and isopeptide bonds formed by the C-terminal Gly of ubiquitin (a 76-residue protein attached to proteins as an intracellular targeting signal).</text>
        <dbReference type="EC" id="3.4.19.12"/>
    </reaction>
</comment>
<feature type="domain" description="UBP-type" evidence="16">
    <location>
        <begin position="550"/>
        <end position="658"/>
    </location>
</feature>
<dbReference type="CDD" id="cd02658">
    <property type="entry name" value="Peptidase_C19B"/>
    <property type="match status" value="1"/>
</dbReference>
<dbReference type="FunFam" id="3.90.70.10:FF:000042">
    <property type="entry name" value="Ubiquitin carboxyl-terminal hydrolase"/>
    <property type="match status" value="1"/>
</dbReference>
<keyword evidence="9" id="KW-0378">Hydrolase</keyword>
<evidence type="ECO:0000256" key="2">
    <source>
        <dbReference type="ARBA" id="ARBA00009085"/>
    </source>
</evidence>
<dbReference type="GO" id="GO:0016579">
    <property type="term" value="P:protein deubiquitination"/>
    <property type="evidence" value="ECO:0007669"/>
    <property type="project" value="InterPro"/>
</dbReference>
<comment type="similarity">
    <text evidence="2">Belongs to the peptidase C19 family.</text>
</comment>
<evidence type="ECO:0000256" key="4">
    <source>
        <dbReference type="ARBA" id="ARBA00022670"/>
    </source>
</evidence>
<dbReference type="CDD" id="cd14386">
    <property type="entry name" value="UBA2_UBP5"/>
    <property type="match status" value="1"/>
</dbReference>
<dbReference type="PANTHER" id="PTHR34756">
    <property type="entry name" value="CELL DIVISION CYCLE-ASSOCIATED PROTEIN 3"/>
    <property type="match status" value="1"/>
</dbReference>
<feature type="compositionally biased region" description="Polar residues" evidence="13">
    <location>
        <begin position="339"/>
        <end position="349"/>
    </location>
</feature>
<feature type="domain" description="USP" evidence="15">
    <location>
        <begin position="701"/>
        <end position="1206"/>
    </location>
</feature>
<feature type="domain" description="UBA" evidence="14">
    <location>
        <begin position="1005"/>
        <end position="1046"/>
    </location>
</feature>
<dbReference type="InterPro" id="IPR038832">
    <property type="entry name" value="CDCA3"/>
</dbReference>
<dbReference type="Gene3D" id="1.10.8.10">
    <property type="entry name" value="DNA helicase RuvA subunit, C-terminal domain"/>
    <property type="match status" value="2"/>
</dbReference>
<dbReference type="InterPro" id="IPR028889">
    <property type="entry name" value="USP"/>
</dbReference>
<keyword evidence="11" id="KW-0862">Zinc</keyword>
<dbReference type="PROSITE" id="PS50030">
    <property type="entry name" value="UBA"/>
    <property type="match status" value="2"/>
</dbReference>
<feature type="region of interest" description="Disordered" evidence="13">
    <location>
        <begin position="450"/>
        <end position="473"/>
    </location>
</feature>
<dbReference type="Xenbase" id="XB-GENE-995356">
    <property type="gene designation" value="usp5"/>
</dbReference>
<dbReference type="InterPro" id="IPR013083">
    <property type="entry name" value="Znf_RING/FYVE/PHD"/>
</dbReference>
<evidence type="ECO:0000256" key="7">
    <source>
        <dbReference type="ARBA" id="ARBA00022771"/>
    </source>
</evidence>
<evidence type="ECO:0000256" key="9">
    <source>
        <dbReference type="ARBA" id="ARBA00022801"/>
    </source>
</evidence>
<evidence type="ECO:0000256" key="12">
    <source>
        <dbReference type="PROSITE-ProRule" id="PRU00502"/>
    </source>
</evidence>
<dbReference type="SUPFAM" id="SSF54001">
    <property type="entry name" value="Cysteine proteinases"/>
    <property type="match status" value="1"/>
</dbReference>
<proteinExistence type="inferred from homology"/>
<dbReference type="AlphaFoldDB" id="A0A6I8S593"/>
<dbReference type="InterPro" id="IPR001607">
    <property type="entry name" value="Znf_UBP"/>
</dbReference>
<dbReference type="Pfam" id="PF00627">
    <property type="entry name" value="UBA"/>
    <property type="match status" value="2"/>
</dbReference>
<reference evidence="17" key="1">
    <citation type="journal article" date="2010" name="Science">
        <title>The genome of the Western clawed frog Xenopus tropicalis.</title>
        <authorList>
            <person name="Hellsten U."/>
            <person name="Harland R.M."/>
            <person name="Gilchrist M.J."/>
            <person name="Hendrix D."/>
            <person name="Jurka J."/>
            <person name="Kapitonov V."/>
            <person name="Ovcharenko I."/>
            <person name="Putnam N.H."/>
            <person name="Shu S."/>
            <person name="Taher L."/>
            <person name="Blitz I.L."/>
            <person name="Blumberg B."/>
            <person name="Dichmann D.S."/>
            <person name="Dubchak I."/>
            <person name="Amaya E."/>
            <person name="Detter J.C."/>
            <person name="Fletcher R."/>
            <person name="Gerhard D.S."/>
            <person name="Goodstein D."/>
            <person name="Graves T."/>
            <person name="Grigoriev I.V."/>
            <person name="Grimwood J."/>
            <person name="Kawashima T."/>
            <person name="Lindquist E."/>
            <person name="Lucas S.M."/>
            <person name="Mead P.E."/>
            <person name="Mitros T."/>
            <person name="Ogino H."/>
            <person name="Ohta Y."/>
            <person name="Poliakov A.V."/>
            <person name="Pollet N."/>
            <person name="Robert J."/>
            <person name="Salamov A."/>
            <person name="Sater A.K."/>
            <person name="Schmutz J."/>
            <person name="Terry A."/>
            <person name="Vize P.D."/>
            <person name="Warren W.C."/>
            <person name="Wells D."/>
            <person name="Wills A."/>
            <person name="Wilson R.K."/>
            <person name="Zimmerman L.B."/>
            <person name="Zorn A.M."/>
            <person name="Grainger R."/>
            <person name="Grammer T."/>
            <person name="Khokha M.K."/>
            <person name="Richardson P.M."/>
            <person name="Rokhsar D.S."/>
        </authorList>
    </citation>
    <scope>NUCLEOTIDE SEQUENCE [LARGE SCALE GENOMIC DNA]</scope>
    <source>
        <strain evidence="17">Nigerian</strain>
    </source>
</reference>
<accession>A0A6I8S593</accession>
<dbReference type="InterPro" id="IPR009060">
    <property type="entry name" value="UBA-like_sf"/>
</dbReference>
<protein>
    <recommendedName>
        <fullName evidence="3">ubiquitinyl hydrolase 1</fullName>
        <ecNumber evidence="3">3.4.19.12</ecNumber>
    </recommendedName>
</protein>
<sequence length="1208" mass="133971">MLRSASRFLLCRRERSVRLSGEVTEQLGVGVPEVSYSSFSTAAGPCYISGVSAVRGEWEANSCPWCGTCQGKRALETVHPPLVAMGASESKAQVTPSRPLRNHLLSRVNDPRSPTSGIPRTPIEVGESPRNTPQTAHEEEEEIFEEEILDTPEISDPRSPTNGITRTPLRPPMHAVLNNLAKQLSEVFVAEDSVAEGGPLSPTGHEAAYLERQVGQESQMSQEACVGEKNVNGEEVDPVAEMAETQNAQEVVSEVEKVVTPNDQEESLIAEKAETVNDQESIPVAQAVVSTEPIQGSGQQQRIRGKSPRSSGVKNVRQRPRKSLLSSSSGRSPLRILQEDNSPNTTAQHRQGKKLSYQTEPALPHRALKISHGNWESSLNKENADSDSSLSPRPDFWTNFEKHSSKIGSLQWETDSGLYICMNTFLGFGRPYVERQYNKTGQRAFLHLKRTAKMKSEESNSGTGDPPRKKPTRLAIGMEGGFDMSEEQCEYEEVVKLVILPEFLEIPRDGLLGLPEMVRDRVSSAIDAILSADSASRKQEIQAWDGEVRQVSKHAFNLQQLEGVPRIPPCGWKCSVCDLRENLWLNMTDGAILCGRRYFDGSGGNNHALQHYQETGYPLAVKLGTITPDGGDVYSYDEDDMVLDPNLAEHLSHFGIDMMKMQKTDKTMTELEIDMNQRIGEWEVIQESGVQLQPLYGSGYTGIQNLGNSCYLNSTMQVIFSIPAFQRKYVERMEQIFQKSPADPTQDFNTQVAKLGNGMLSGEYSKPAVEKDNDTAPEHKGLQDGIAPRMFKALVGKGHPEFSTNRQQDAQEFFLHFINMVERNCRSSSNPNEVFRFLVEEKIKCLVSQKVKYTQRVEYILQLPVPMEAALNKDELSAYEQCRLQAEREHRPPPELVRARIPFTSCLEAFAAPEQLDEFWSAALQAKSNALKTSRFASFPDYLVIQIKKFTFGLDWVPKKLDVSIDVPDELDLSEFRGGGLQGGEEELPDVAPPLVTPDEPKAPVLDESVVTQLVEMGFPAEACRKAVYYTGNSGAEAAMTWVMSHMDDPDFALPLSGASAPSSVTTGGDPPSEEHVATIISMGFSQEQAVKALRATNNNLERAVDWIFSHIDDLDAEAAMDLSEGRSAAESVSESLPAAGPRVRDGAGRYELFAFISHMGTSTMCGHYVCHIKKEGRWVIYNDQKVCASEKPPKDLGYIYFYQRIQS</sequence>
<evidence type="ECO:0000259" key="14">
    <source>
        <dbReference type="PROSITE" id="PS50030"/>
    </source>
</evidence>
<gene>
    <name evidence="17" type="primary">usp5</name>
</gene>
<dbReference type="InParanoid" id="A0A6I8S593"/>
<dbReference type="GO" id="GO:0006508">
    <property type="term" value="P:proteolysis"/>
    <property type="evidence" value="ECO:0007669"/>
    <property type="project" value="UniProtKB-KW"/>
</dbReference>
<dbReference type="Pfam" id="PF00443">
    <property type="entry name" value="UCH"/>
    <property type="match status" value="1"/>
</dbReference>
<feature type="region of interest" description="Disordered" evidence="13">
    <location>
        <begin position="290"/>
        <end position="355"/>
    </location>
</feature>
<evidence type="ECO:0000256" key="1">
    <source>
        <dbReference type="ARBA" id="ARBA00000707"/>
    </source>
</evidence>
<evidence type="ECO:0000256" key="8">
    <source>
        <dbReference type="ARBA" id="ARBA00022786"/>
    </source>
</evidence>
<evidence type="ECO:0000256" key="13">
    <source>
        <dbReference type="SAM" id="MobiDB-lite"/>
    </source>
</evidence>
<dbReference type="FunFam" id="1.10.8.10:FF:000016">
    <property type="entry name" value="Ubiquitin carboxyl-terminal hydrolase"/>
    <property type="match status" value="1"/>
</dbReference>
<keyword evidence="10" id="KW-0788">Thiol protease</keyword>
<dbReference type="FunFam" id="1.10.8.10:FF:000070">
    <property type="entry name" value="Ubiquitin carboxyl-terminal hydrolase"/>
    <property type="match status" value="1"/>
</dbReference>
<evidence type="ECO:0000259" key="15">
    <source>
        <dbReference type="PROSITE" id="PS50235"/>
    </source>
</evidence>
<keyword evidence="5" id="KW-0479">Metal-binding</keyword>
<dbReference type="GeneTree" id="ENSGT00940000156036"/>
<dbReference type="EC" id="3.4.19.12" evidence="3"/>
<dbReference type="InterPro" id="IPR018200">
    <property type="entry name" value="USP_CS"/>
</dbReference>
<dbReference type="Gene3D" id="3.30.40.10">
    <property type="entry name" value="Zinc/RING finger domain, C3HC4 (zinc finger)"/>
    <property type="match status" value="2"/>
</dbReference>
<feature type="compositionally biased region" description="Low complexity" evidence="13">
    <location>
        <begin position="323"/>
        <end position="336"/>
    </location>
</feature>
<dbReference type="PROSITE" id="PS50271">
    <property type="entry name" value="ZF_UBP"/>
    <property type="match status" value="1"/>
</dbReference>
<keyword evidence="8" id="KW-0833">Ubl conjugation pathway</keyword>
<dbReference type="SUPFAM" id="SSF57850">
    <property type="entry name" value="RING/U-box"/>
    <property type="match status" value="1"/>
</dbReference>
<feature type="domain" description="UBA" evidence="14">
    <location>
        <begin position="1071"/>
        <end position="1111"/>
    </location>
</feature>
<dbReference type="SMART" id="SM00290">
    <property type="entry name" value="ZnF_UBP"/>
    <property type="match status" value="1"/>
</dbReference>
<dbReference type="InterPro" id="IPR015940">
    <property type="entry name" value="UBA"/>
</dbReference>
<reference evidence="17" key="2">
    <citation type="submission" date="2020-05" db="UniProtKB">
        <authorList>
            <consortium name="Ensembl"/>
        </authorList>
    </citation>
    <scope>IDENTIFICATION</scope>
</reference>
<evidence type="ECO:0000256" key="11">
    <source>
        <dbReference type="ARBA" id="ARBA00022833"/>
    </source>
</evidence>
<name>A0A6I8S593_XENTR</name>
<dbReference type="SUPFAM" id="SSF46934">
    <property type="entry name" value="UBA-like"/>
    <property type="match status" value="1"/>
</dbReference>
<organism evidence="17">
    <name type="scientific">Xenopus tropicalis</name>
    <name type="common">Western clawed frog</name>
    <name type="synonym">Silurana tropicalis</name>
    <dbReference type="NCBI Taxonomy" id="8364"/>
    <lineage>
        <taxon>Eukaryota</taxon>
        <taxon>Metazoa</taxon>
        <taxon>Chordata</taxon>
        <taxon>Craniata</taxon>
        <taxon>Vertebrata</taxon>
        <taxon>Euteleostomi</taxon>
        <taxon>Amphibia</taxon>
        <taxon>Batrachia</taxon>
        <taxon>Anura</taxon>
        <taxon>Pipoidea</taxon>
        <taxon>Pipidae</taxon>
        <taxon>Xenopodinae</taxon>
        <taxon>Xenopus</taxon>
        <taxon>Silurana</taxon>
    </lineage>
</organism>
<dbReference type="PROSITE" id="PS50235">
    <property type="entry name" value="USP_3"/>
    <property type="match status" value="1"/>
</dbReference>
<evidence type="ECO:0000259" key="16">
    <source>
        <dbReference type="PROSITE" id="PS50271"/>
    </source>
</evidence>
<dbReference type="Gene3D" id="3.90.70.10">
    <property type="entry name" value="Cysteine proteinases"/>
    <property type="match status" value="2"/>
</dbReference>
<dbReference type="InterPro" id="IPR001394">
    <property type="entry name" value="Peptidase_C19_UCH"/>
</dbReference>
<evidence type="ECO:0000313" key="17">
    <source>
        <dbReference type="Ensembl" id="ENSXETP00000087877"/>
    </source>
</evidence>
<dbReference type="SMART" id="SM00165">
    <property type="entry name" value="UBA"/>
    <property type="match status" value="2"/>
</dbReference>
<dbReference type="PROSITE" id="PS00973">
    <property type="entry name" value="USP_2"/>
    <property type="match status" value="1"/>
</dbReference>
<evidence type="ECO:0000256" key="10">
    <source>
        <dbReference type="ARBA" id="ARBA00022807"/>
    </source>
</evidence>
<dbReference type="FunFam" id="3.30.40.10:FF:000026">
    <property type="entry name" value="Ubiquitin carboxyl-terminal hydrolase"/>
    <property type="match status" value="1"/>
</dbReference>
<dbReference type="Pfam" id="PF02148">
    <property type="entry name" value="zf-UBP"/>
    <property type="match status" value="1"/>
</dbReference>
<keyword evidence="6" id="KW-0677">Repeat</keyword>
<dbReference type="GO" id="GO:0008270">
    <property type="term" value="F:zinc ion binding"/>
    <property type="evidence" value="ECO:0007669"/>
    <property type="project" value="UniProtKB-KW"/>
</dbReference>
<dbReference type="InterPro" id="IPR041812">
    <property type="entry name" value="UBP5_UBA1"/>
</dbReference>
<feature type="region of interest" description="Disordered" evidence="13">
    <location>
        <begin position="104"/>
        <end position="136"/>
    </location>
</feature>
<dbReference type="Bgee" id="ENSXETG00000023925">
    <property type="expression patterns" value="Expressed in skeletal muscle tissue and 14 other cell types or tissues"/>
</dbReference>
<dbReference type="FunCoup" id="A0A6I8S593">
    <property type="interactions" value="3226"/>
</dbReference>
<dbReference type="InterPro" id="IPR041432">
    <property type="entry name" value="UBP13_Znf-UBP_var"/>
</dbReference>